<name>A0A3B0ZAC8_9ZZZZ</name>
<dbReference type="GO" id="GO:0055085">
    <property type="term" value="P:transmembrane transport"/>
    <property type="evidence" value="ECO:0007669"/>
    <property type="project" value="InterPro"/>
</dbReference>
<feature type="transmembrane region" description="Helical" evidence="8">
    <location>
        <begin position="332"/>
        <end position="360"/>
    </location>
</feature>
<dbReference type="EMBL" id="UOFO01000046">
    <property type="protein sequence ID" value="VAW84492.1"/>
    <property type="molecule type" value="Genomic_DNA"/>
</dbReference>
<dbReference type="Gene3D" id="1.10.3720.10">
    <property type="entry name" value="MetI-like"/>
    <property type="match status" value="3"/>
</dbReference>
<dbReference type="Pfam" id="PF00528">
    <property type="entry name" value="BPD_transp_1"/>
    <property type="match status" value="2"/>
</dbReference>
<evidence type="ECO:0000256" key="7">
    <source>
        <dbReference type="ARBA" id="ARBA00023136"/>
    </source>
</evidence>
<proteinExistence type="predicted"/>
<feature type="transmembrane region" description="Helical" evidence="8">
    <location>
        <begin position="20"/>
        <end position="41"/>
    </location>
</feature>
<feature type="transmembrane region" description="Helical" evidence="8">
    <location>
        <begin position="372"/>
        <end position="396"/>
    </location>
</feature>
<feature type="transmembrane region" description="Helical" evidence="8">
    <location>
        <begin position="144"/>
        <end position="166"/>
    </location>
</feature>
<dbReference type="PANTHER" id="PTHR43357">
    <property type="entry name" value="INNER MEMBRANE ABC TRANSPORTER PERMEASE PROTEIN YDCV"/>
    <property type="match status" value="1"/>
</dbReference>
<keyword evidence="3" id="KW-1003">Cell membrane</keyword>
<dbReference type="CDD" id="cd06261">
    <property type="entry name" value="TM_PBP2"/>
    <property type="match status" value="3"/>
</dbReference>
<keyword evidence="5 8" id="KW-0812">Transmembrane</keyword>
<feature type="transmembrane region" description="Helical" evidence="8">
    <location>
        <begin position="244"/>
        <end position="264"/>
    </location>
</feature>
<organism evidence="10">
    <name type="scientific">hydrothermal vent metagenome</name>
    <dbReference type="NCBI Taxonomy" id="652676"/>
    <lineage>
        <taxon>unclassified sequences</taxon>
        <taxon>metagenomes</taxon>
        <taxon>ecological metagenomes</taxon>
    </lineage>
</organism>
<keyword evidence="4" id="KW-0997">Cell inner membrane</keyword>
<gene>
    <name evidence="10" type="ORF">MNBD_GAMMA16-1624</name>
</gene>
<evidence type="ECO:0000256" key="3">
    <source>
        <dbReference type="ARBA" id="ARBA00022475"/>
    </source>
</evidence>
<evidence type="ECO:0000256" key="6">
    <source>
        <dbReference type="ARBA" id="ARBA00022989"/>
    </source>
</evidence>
<keyword evidence="6 8" id="KW-1133">Transmembrane helix</keyword>
<feature type="transmembrane region" description="Helical" evidence="8">
    <location>
        <begin position="203"/>
        <end position="224"/>
    </location>
</feature>
<sequence length="595" mass="65327">MIANSIKGITRRIIPKLGVLGWIVGGVVTLAAIPSLFVFYSSAQLSWGEWLNLGSTRLPGLFWNTLLLAVLVAVGSFVLGVSTAWFVARREFAGRKLAIWLLVLPLTIPTYVFAHIYSSMLMDDGWLGRTWIFFFNDAVAIPDLYNAIGVAFILSLAGFSYVFLLVRAALLRSNQRLEDAARIHGASPLHTFRHINLPLLRPAIAAGLAVVVLHVLSDFGAVSMLRYQTFTLSIYSQMSGRFDYNAAAGLSLVLLALSLTFLALERFFRKKQRYYSSAQAQIVKAKPASRSELWIIWTWIGLVSLFAFVLPVSWMVVWSWEAWLADYITEEFWGYALNSGIVSFTAATITVIIAFPVGLYHARHPSVSSQTFLHVANVGFALPGPVVALGVIAFVLSVMPVLYGSLAALIMAVVVRFLPLAIQAQEASMQQLTPSLEQAGRILGAGPFENLRRVTLPILKGGLISAWVLVFIDVLKELPATLLLRPVGSSMQQLTPSLEQAGRILGAGPFENLRRVTLPILKGGLISAWVLVFIDVLKELPATLLLRPVGFDTLPVRIWIEASEEMLELAAPAALILVVGTCPAIWVMMRSEKIK</sequence>
<evidence type="ECO:0000256" key="5">
    <source>
        <dbReference type="ARBA" id="ARBA00022692"/>
    </source>
</evidence>
<feature type="transmembrane region" description="Helical" evidence="8">
    <location>
        <begin position="520"/>
        <end position="537"/>
    </location>
</feature>
<feature type="transmembrane region" description="Helical" evidence="8">
    <location>
        <begin position="402"/>
        <end position="422"/>
    </location>
</feature>
<dbReference type="GO" id="GO:0005886">
    <property type="term" value="C:plasma membrane"/>
    <property type="evidence" value="ECO:0007669"/>
    <property type="project" value="UniProtKB-SubCell"/>
</dbReference>
<dbReference type="InterPro" id="IPR035906">
    <property type="entry name" value="MetI-like_sf"/>
</dbReference>
<evidence type="ECO:0000256" key="2">
    <source>
        <dbReference type="ARBA" id="ARBA00022448"/>
    </source>
</evidence>
<evidence type="ECO:0000256" key="8">
    <source>
        <dbReference type="SAM" id="Phobius"/>
    </source>
</evidence>
<keyword evidence="2" id="KW-0813">Transport</keyword>
<evidence type="ECO:0000313" key="10">
    <source>
        <dbReference type="EMBL" id="VAW84492.1"/>
    </source>
</evidence>
<feature type="transmembrane region" description="Helical" evidence="8">
    <location>
        <begin position="569"/>
        <end position="589"/>
    </location>
</feature>
<feature type="domain" description="ABC transmembrane type-1" evidence="9">
    <location>
        <begin position="62"/>
        <end position="263"/>
    </location>
</feature>
<protein>
    <submittedName>
        <fullName evidence="10">Ferric iron ABC transporter, permease protein</fullName>
    </submittedName>
</protein>
<feature type="domain" description="ABC transmembrane type-1" evidence="9">
    <location>
        <begin position="336"/>
        <end position="522"/>
    </location>
</feature>
<dbReference type="PROSITE" id="PS50928">
    <property type="entry name" value="ABC_TM1"/>
    <property type="match status" value="2"/>
</dbReference>
<keyword evidence="7 8" id="KW-0472">Membrane</keyword>
<evidence type="ECO:0000256" key="1">
    <source>
        <dbReference type="ARBA" id="ARBA00004429"/>
    </source>
</evidence>
<feature type="transmembrane region" description="Helical" evidence="8">
    <location>
        <begin position="99"/>
        <end position="117"/>
    </location>
</feature>
<accession>A0A3B0ZAC8</accession>
<feature type="transmembrane region" description="Helical" evidence="8">
    <location>
        <begin position="294"/>
        <end position="320"/>
    </location>
</feature>
<evidence type="ECO:0000256" key="4">
    <source>
        <dbReference type="ARBA" id="ARBA00022519"/>
    </source>
</evidence>
<feature type="transmembrane region" description="Helical" evidence="8">
    <location>
        <begin position="61"/>
        <end position="87"/>
    </location>
</feature>
<dbReference type="PANTHER" id="PTHR43357:SF3">
    <property type="entry name" value="FE(3+)-TRANSPORT SYSTEM PERMEASE PROTEIN FBPB 2"/>
    <property type="match status" value="1"/>
</dbReference>
<dbReference type="InterPro" id="IPR000515">
    <property type="entry name" value="MetI-like"/>
</dbReference>
<evidence type="ECO:0000259" key="9">
    <source>
        <dbReference type="PROSITE" id="PS50928"/>
    </source>
</evidence>
<dbReference type="SUPFAM" id="SSF161098">
    <property type="entry name" value="MetI-like"/>
    <property type="match status" value="3"/>
</dbReference>
<dbReference type="AlphaFoldDB" id="A0A3B0ZAC8"/>
<comment type="subcellular location">
    <subcellularLocation>
        <location evidence="1">Cell inner membrane</location>
        <topology evidence="1">Multi-pass membrane protein</topology>
    </subcellularLocation>
</comment>
<reference evidence="10" key="1">
    <citation type="submission" date="2018-06" db="EMBL/GenBank/DDBJ databases">
        <authorList>
            <person name="Zhirakovskaya E."/>
        </authorList>
    </citation>
    <scope>NUCLEOTIDE SEQUENCE</scope>
</reference>